<dbReference type="PANTHER" id="PTHR43537:SF49">
    <property type="entry name" value="TRANSCRIPTIONAL REGULATORY PROTEIN"/>
    <property type="match status" value="1"/>
</dbReference>
<dbReference type="Gene3D" id="1.20.120.530">
    <property type="entry name" value="GntR ligand-binding domain-like"/>
    <property type="match status" value="1"/>
</dbReference>
<dbReference type="SUPFAM" id="SSF46785">
    <property type="entry name" value="Winged helix' DNA-binding domain"/>
    <property type="match status" value="1"/>
</dbReference>
<dbReference type="CDD" id="cd07377">
    <property type="entry name" value="WHTH_GntR"/>
    <property type="match status" value="1"/>
</dbReference>
<dbReference type="EMBL" id="JBHUIW010000014">
    <property type="protein sequence ID" value="MFD2183094.1"/>
    <property type="molecule type" value="Genomic_DNA"/>
</dbReference>
<dbReference type="Pfam" id="PF00392">
    <property type="entry name" value="GntR"/>
    <property type="match status" value="1"/>
</dbReference>
<dbReference type="RefSeq" id="WP_378478260.1">
    <property type="nucleotide sequence ID" value="NZ_JBHUIW010000014.1"/>
</dbReference>
<evidence type="ECO:0000256" key="1">
    <source>
        <dbReference type="ARBA" id="ARBA00023015"/>
    </source>
</evidence>
<gene>
    <name evidence="5" type="ORF">ACFSOX_13115</name>
</gene>
<keyword evidence="6" id="KW-1185">Reference proteome</keyword>
<comment type="caution">
    <text evidence="5">The sequence shown here is derived from an EMBL/GenBank/DDBJ whole genome shotgun (WGS) entry which is preliminary data.</text>
</comment>
<sequence length="240" mass="26517">MTPLSVRSSPSTLRDLALREVVRRIEEDIIFGRLAPGARLVEDRLMARHGASRHCVRQALAQLEQAGLVRREKNVGATVRSYAADEVVKIYEVRELLTRQAALMIPLPAPAGLIDRLVAIQARYRAAIDAGDLRGVHEANDGFHLVLFSACGNPYLVRTLQDYMNLTLPMRAKNLADGTGRDVSVRQHDMMIELLSGRDSWALAQLCVAHLQASKSDYLARVAAGTPAALAMVTEDRRDR</sequence>
<feature type="domain" description="HTH gntR-type" evidence="4">
    <location>
        <begin position="15"/>
        <end position="82"/>
    </location>
</feature>
<name>A0ABW5AMH0_9BRAD</name>
<dbReference type="Pfam" id="PF07729">
    <property type="entry name" value="FCD"/>
    <property type="match status" value="1"/>
</dbReference>
<evidence type="ECO:0000259" key="4">
    <source>
        <dbReference type="PROSITE" id="PS50949"/>
    </source>
</evidence>
<organism evidence="5 6">
    <name type="scientific">Rhodoplanes azumiensis</name>
    <dbReference type="NCBI Taxonomy" id="1897628"/>
    <lineage>
        <taxon>Bacteria</taxon>
        <taxon>Pseudomonadati</taxon>
        <taxon>Pseudomonadota</taxon>
        <taxon>Alphaproteobacteria</taxon>
        <taxon>Hyphomicrobiales</taxon>
        <taxon>Nitrobacteraceae</taxon>
        <taxon>Rhodoplanes</taxon>
    </lineage>
</organism>
<proteinExistence type="predicted"/>
<keyword evidence="3" id="KW-0804">Transcription</keyword>
<dbReference type="InterPro" id="IPR036388">
    <property type="entry name" value="WH-like_DNA-bd_sf"/>
</dbReference>
<accession>A0ABW5AMH0</accession>
<dbReference type="SMART" id="SM00895">
    <property type="entry name" value="FCD"/>
    <property type="match status" value="1"/>
</dbReference>
<keyword evidence="1" id="KW-0805">Transcription regulation</keyword>
<dbReference type="InterPro" id="IPR011711">
    <property type="entry name" value="GntR_C"/>
</dbReference>
<protein>
    <submittedName>
        <fullName evidence="5">GntR family transcriptional regulator</fullName>
    </submittedName>
</protein>
<dbReference type="InterPro" id="IPR000524">
    <property type="entry name" value="Tscrpt_reg_HTH_GntR"/>
</dbReference>
<dbReference type="PANTHER" id="PTHR43537">
    <property type="entry name" value="TRANSCRIPTIONAL REGULATOR, GNTR FAMILY"/>
    <property type="match status" value="1"/>
</dbReference>
<dbReference type="SUPFAM" id="SSF48008">
    <property type="entry name" value="GntR ligand-binding domain-like"/>
    <property type="match status" value="1"/>
</dbReference>
<dbReference type="InterPro" id="IPR008920">
    <property type="entry name" value="TF_FadR/GntR_C"/>
</dbReference>
<reference evidence="6" key="1">
    <citation type="journal article" date="2019" name="Int. J. Syst. Evol. Microbiol.">
        <title>The Global Catalogue of Microorganisms (GCM) 10K type strain sequencing project: providing services to taxonomists for standard genome sequencing and annotation.</title>
        <authorList>
            <consortium name="The Broad Institute Genomics Platform"/>
            <consortium name="The Broad Institute Genome Sequencing Center for Infectious Disease"/>
            <person name="Wu L."/>
            <person name="Ma J."/>
        </authorList>
    </citation>
    <scope>NUCLEOTIDE SEQUENCE [LARGE SCALE GENOMIC DNA]</scope>
    <source>
        <strain evidence="6">CGMCC 1.6774</strain>
    </source>
</reference>
<evidence type="ECO:0000313" key="5">
    <source>
        <dbReference type="EMBL" id="MFD2183094.1"/>
    </source>
</evidence>
<evidence type="ECO:0000256" key="2">
    <source>
        <dbReference type="ARBA" id="ARBA00023125"/>
    </source>
</evidence>
<evidence type="ECO:0000256" key="3">
    <source>
        <dbReference type="ARBA" id="ARBA00023163"/>
    </source>
</evidence>
<keyword evidence="2" id="KW-0238">DNA-binding</keyword>
<dbReference type="PROSITE" id="PS50949">
    <property type="entry name" value="HTH_GNTR"/>
    <property type="match status" value="1"/>
</dbReference>
<dbReference type="InterPro" id="IPR036390">
    <property type="entry name" value="WH_DNA-bd_sf"/>
</dbReference>
<dbReference type="Gene3D" id="1.10.10.10">
    <property type="entry name" value="Winged helix-like DNA-binding domain superfamily/Winged helix DNA-binding domain"/>
    <property type="match status" value="1"/>
</dbReference>
<dbReference type="Proteomes" id="UP001597314">
    <property type="component" value="Unassembled WGS sequence"/>
</dbReference>
<dbReference type="SMART" id="SM00345">
    <property type="entry name" value="HTH_GNTR"/>
    <property type="match status" value="1"/>
</dbReference>
<evidence type="ECO:0000313" key="6">
    <source>
        <dbReference type="Proteomes" id="UP001597314"/>
    </source>
</evidence>